<sequence length="172" mass="18716">MLSGACCRLSSALRIFRAPWPAVCIWEAAQVTRAAASWSGAGGPRDFPQPRGAFALSPVLRAAFSGPPAGPGLTHSPPESGDREPVSPTEPHSRPVVPEDCKARKKIQLFQASSLPQFILSFPPLRYEPSTHELINEELGIAYPVIDGVPNMIPQAARRTQKSEKQEEMQQH</sequence>
<name>A0A3Q0DYN8_CARSF</name>
<dbReference type="Gene3D" id="2.20.25.10">
    <property type="match status" value="1"/>
</dbReference>
<dbReference type="KEGG" id="csyr:110595586"/>
<feature type="region of interest" description="Disordered" evidence="1">
    <location>
        <begin position="66"/>
        <end position="98"/>
    </location>
</feature>
<feature type="compositionally biased region" description="Basic and acidic residues" evidence="1">
    <location>
        <begin position="80"/>
        <end position="98"/>
    </location>
</feature>
<dbReference type="Proteomes" id="UP000189704">
    <property type="component" value="Unplaced"/>
</dbReference>
<dbReference type="AlphaFoldDB" id="A0A3Q0DYN8"/>
<accession>A0A3Q0DYN8</accession>
<dbReference type="PANTHER" id="PTHR33505:SF4">
    <property type="entry name" value="PROTEIN PREY, MITOCHONDRIAL"/>
    <property type="match status" value="1"/>
</dbReference>
<organism evidence="2 3">
    <name type="scientific">Carlito syrichta</name>
    <name type="common">Philippine tarsier</name>
    <name type="synonym">Tarsius syrichta</name>
    <dbReference type="NCBI Taxonomy" id="1868482"/>
    <lineage>
        <taxon>Eukaryota</taxon>
        <taxon>Metazoa</taxon>
        <taxon>Chordata</taxon>
        <taxon>Craniata</taxon>
        <taxon>Vertebrata</taxon>
        <taxon>Euteleostomi</taxon>
        <taxon>Mammalia</taxon>
        <taxon>Eutheria</taxon>
        <taxon>Euarchontoglires</taxon>
        <taxon>Primates</taxon>
        <taxon>Haplorrhini</taxon>
        <taxon>Tarsiiformes</taxon>
        <taxon>Tarsiidae</taxon>
        <taxon>Carlito</taxon>
    </lineage>
</organism>
<evidence type="ECO:0000313" key="3">
    <source>
        <dbReference type="RefSeq" id="XP_021567717.1"/>
    </source>
</evidence>
<dbReference type="CTD" id="100996939"/>
<dbReference type="SUPFAM" id="SSF158997">
    <property type="entry name" value="Trm112p-like"/>
    <property type="match status" value="1"/>
</dbReference>
<keyword evidence="2" id="KW-1185">Reference proteome</keyword>
<dbReference type="OrthoDB" id="1884515at2759"/>
<proteinExistence type="predicted"/>
<reference evidence="3" key="1">
    <citation type="submission" date="2025-08" db="UniProtKB">
        <authorList>
            <consortium name="RefSeq"/>
        </authorList>
    </citation>
    <scope>IDENTIFICATION</scope>
</reference>
<dbReference type="RefSeq" id="XP_021567717.1">
    <property type="nucleotide sequence ID" value="XM_021712042.1"/>
</dbReference>
<evidence type="ECO:0000256" key="1">
    <source>
        <dbReference type="SAM" id="MobiDB-lite"/>
    </source>
</evidence>
<dbReference type="PANTHER" id="PTHR33505">
    <property type="entry name" value="ZGC:162634"/>
    <property type="match status" value="1"/>
</dbReference>
<protein>
    <submittedName>
        <fullName evidence="3">Protein preY, mitochondrial</fullName>
    </submittedName>
</protein>
<gene>
    <name evidence="3" type="primary">PYURF</name>
</gene>
<dbReference type="GeneID" id="110595586"/>
<evidence type="ECO:0000313" key="2">
    <source>
        <dbReference type="Proteomes" id="UP000189704"/>
    </source>
</evidence>